<keyword evidence="4" id="KW-0812">Transmembrane</keyword>
<sequence length="527" mass="59113">MKWTKMLFTREKNSETKSLSTELDDITENVKSIFKDIESNKKVLKSLFGETIDFVIDDVQLGKRKGMICYFNTTININLLTDVVYKPIQHSNEINLNDGIEKLEEVVFSGLPVAVTDTYRDIIKNLLSGHIVIFIESFTKVLSIQVADVEERSITEPTSQTVIRGPKDGFVESIHTNLSLIRRRVKSQYLRFESMTVGDDTLTSVAICYLENITNEDILNDVRKRLNGMKVKGVFDSGVVEELITDHPYSPFPLMFSSERPDTVASHLIEGKVAIVVDGSPFVLSAPTVFVDFYHTTEDYTNKYFFASFIRIISYVAFFMSLTLSALYIAFTTFHYELIPTLLLVSFQVQSDGVPFPAVIEILMMELTYEILREAGTRMPRAIGPTISIVGTLVIGQAAVEAGVVSSFVLIIVALSAISSFISTDYTFSASLKLLRFFLIIMAGFLGLYGILWGWFIISIHMVSLKSFGVPYASPIAPFILQDHKDAVLRLPNFKTVTRPSYMKTKKTNGNKSQDGSSSMKEGDNWS</sequence>
<dbReference type="PANTHER" id="PTHR22550">
    <property type="entry name" value="SPORE GERMINATION PROTEIN"/>
    <property type="match status" value="1"/>
</dbReference>
<evidence type="ECO:0000256" key="4">
    <source>
        <dbReference type="SAM" id="Phobius"/>
    </source>
</evidence>
<evidence type="ECO:0000313" key="5">
    <source>
        <dbReference type="EMBL" id="MEW9502236.1"/>
    </source>
</evidence>
<evidence type="ECO:0000256" key="1">
    <source>
        <dbReference type="ARBA" id="ARBA00005278"/>
    </source>
</evidence>
<keyword evidence="6" id="KW-1185">Reference proteome</keyword>
<dbReference type="PANTHER" id="PTHR22550:SF5">
    <property type="entry name" value="LEUCINE ZIPPER PROTEIN 4"/>
    <property type="match status" value="1"/>
</dbReference>
<accession>A0ABV3Q523</accession>
<gene>
    <name evidence="5" type="ORF">AB1471_10560</name>
</gene>
<feature type="compositionally biased region" description="Polar residues" evidence="3">
    <location>
        <begin position="510"/>
        <end position="520"/>
    </location>
</feature>
<comment type="similarity">
    <text evidence="1">Belongs to the GerABKA family.</text>
</comment>
<dbReference type="Proteomes" id="UP001556040">
    <property type="component" value="Unassembled WGS sequence"/>
</dbReference>
<organism evidence="5 6">
    <name type="scientific">Jeotgalibacillus marinus</name>
    <dbReference type="NCBI Taxonomy" id="86667"/>
    <lineage>
        <taxon>Bacteria</taxon>
        <taxon>Bacillati</taxon>
        <taxon>Bacillota</taxon>
        <taxon>Bacilli</taxon>
        <taxon>Bacillales</taxon>
        <taxon>Caryophanaceae</taxon>
        <taxon>Jeotgalibacillus</taxon>
    </lineage>
</organism>
<protein>
    <submittedName>
        <fullName evidence="5">Spore germination protein</fullName>
    </submittedName>
</protein>
<reference evidence="5 6" key="1">
    <citation type="journal article" date="1979" name="Int. J. Syst. Evol. Microbiol.">
        <title>Bacillus globisporus subsp. marinus subsp. nov.</title>
        <authorList>
            <person name="Liu H."/>
        </authorList>
    </citation>
    <scope>NUCLEOTIDE SEQUENCE [LARGE SCALE GENOMIC DNA]</scope>
    <source>
        <strain evidence="5 6">DSM 1297</strain>
    </source>
</reference>
<feature type="transmembrane region" description="Helical" evidence="4">
    <location>
        <begin position="393"/>
        <end position="422"/>
    </location>
</feature>
<keyword evidence="2 4" id="KW-0472">Membrane</keyword>
<name>A0ABV3Q523_9BACL</name>
<proteinExistence type="inferred from homology"/>
<dbReference type="RefSeq" id="WP_367779724.1">
    <property type="nucleotide sequence ID" value="NZ_JBFMIA010000008.1"/>
</dbReference>
<evidence type="ECO:0000313" key="6">
    <source>
        <dbReference type="Proteomes" id="UP001556040"/>
    </source>
</evidence>
<dbReference type="InterPro" id="IPR050768">
    <property type="entry name" value="UPF0353/GerABKA_families"/>
</dbReference>
<dbReference type="PIRSF" id="PIRSF005690">
    <property type="entry name" value="GerBA"/>
    <property type="match status" value="1"/>
</dbReference>
<dbReference type="Pfam" id="PF03323">
    <property type="entry name" value="GerA"/>
    <property type="match status" value="1"/>
</dbReference>
<evidence type="ECO:0000256" key="2">
    <source>
        <dbReference type="ARBA" id="ARBA00023136"/>
    </source>
</evidence>
<feature type="transmembrane region" description="Helical" evidence="4">
    <location>
        <begin position="312"/>
        <end position="334"/>
    </location>
</feature>
<comment type="caution">
    <text evidence="5">The sequence shown here is derived from an EMBL/GenBank/DDBJ whole genome shotgun (WGS) entry which is preliminary data.</text>
</comment>
<feature type="transmembrane region" description="Helical" evidence="4">
    <location>
        <begin position="434"/>
        <end position="458"/>
    </location>
</feature>
<feature type="region of interest" description="Disordered" evidence="3">
    <location>
        <begin position="503"/>
        <end position="527"/>
    </location>
</feature>
<dbReference type="InterPro" id="IPR004995">
    <property type="entry name" value="Spore_Ger"/>
</dbReference>
<dbReference type="EMBL" id="JBFMIA010000008">
    <property type="protein sequence ID" value="MEW9502236.1"/>
    <property type="molecule type" value="Genomic_DNA"/>
</dbReference>
<keyword evidence="4" id="KW-1133">Transmembrane helix</keyword>
<evidence type="ECO:0000256" key="3">
    <source>
        <dbReference type="SAM" id="MobiDB-lite"/>
    </source>
</evidence>